<keyword evidence="6" id="KW-1185">Reference proteome</keyword>
<evidence type="ECO:0000256" key="2">
    <source>
        <dbReference type="ARBA" id="ARBA00023125"/>
    </source>
</evidence>
<sequence length="149" mass="16790">MSTRPHTPLAQELFALLGERWNYAILREVFFGVERFGALQRSLGIAPNTLTSRLAGLVDLGLLERHRYRPDKDWYDYRLTASARELVPGWITLSQWAANHLSTDPASRRHLRHTGCGELIEPQLTCGHCGAVLQGRELEPVELVSEGES</sequence>
<reference evidence="6" key="1">
    <citation type="journal article" date="2019" name="Int. J. Syst. Evol. Microbiol.">
        <title>The Global Catalogue of Microorganisms (GCM) 10K type strain sequencing project: providing services to taxonomists for standard genome sequencing and annotation.</title>
        <authorList>
            <consortium name="The Broad Institute Genomics Platform"/>
            <consortium name="The Broad Institute Genome Sequencing Center for Infectious Disease"/>
            <person name="Wu L."/>
            <person name="Ma J."/>
        </authorList>
    </citation>
    <scope>NUCLEOTIDE SEQUENCE [LARGE SCALE GENOMIC DNA]</scope>
    <source>
        <strain evidence="6">JCM 16898</strain>
    </source>
</reference>
<name>A0ABP6WAW4_9PSEU</name>
<dbReference type="InterPro" id="IPR036390">
    <property type="entry name" value="WH_DNA-bd_sf"/>
</dbReference>
<evidence type="ECO:0000313" key="6">
    <source>
        <dbReference type="Proteomes" id="UP001500689"/>
    </source>
</evidence>
<comment type="caution">
    <text evidence="5">The sequence shown here is derived from an EMBL/GenBank/DDBJ whole genome shotgun (WGS) entry which is preliminary data.</text>
</comment>
<accession>A0ABP6WAW4</accession>
<organism evidence="5 6">
    <name type="scientific">Amycolatopsis ultiminotia</name>
    <dbReference type="NCBI Taxonomy" id="543629"/>
    <lineage>
        <taxon>Bacteria</taxon>
        <taxon>Bacillati</taxon>
        <taxon>Actinomycetota</taxon>
        <taxon>Actinomycetes</taxon>
        <taxon>Pseudonocardiales</taxon>
        <taxon>Pseudonocardiaceae</taxon>
        <taxon>Amycolatopsis</taxon>
    </lineage>
</organism>
<dbReference type="Pfam" id="PF01638">
    <property type="entry name" value="HxlR"/>
    <property type="match status" value="1"/>
</dbReference>
<evidence type="ECO:0000259" key="4">
    <source>
        <dbReference type="PROSITE" id="PS51118"/>
    </source>
</evidence>
<feature type="domain" description="HTH hxlR-type" evidence="4">
    <location>
        <begin position="7"/>
        <end position="105"/>
    </location>
</feature>
<dbReference type="EMBL" id="BAAAZN010000006">
    <property type="protein sequence ID" value="GAA3546925.1"/>
    <property type="molecule type" value="Genomic_DNA"/>
</dbReference>
<keyword evidence="2" id="KW-0238">DNA-binding</keyword>
<evidence type="ECO:0000256" key="3">
    <source>
        <dbReference type="ARBA" id="ARBA00023163"/>
    </source>
</evidence>
<dbReference type="RefSeq" id="WP_344860620.1">
    <property type="nucleotide sequence ID" value="NZ_BAAAZN010000006.1"/>
</dbReference>
<gene>
    <name evidence="5" type="ORF">GCM10022222_33180</name>
</gene>
<dbReference type="Gene3D" id="1.10.10.10">
    <property type="entry name" value="Winged helix-like DNA-binding domain superfamily/Winged helix DNA-binding domain"/>
    <property type="match status" value="1"/>
</dbReference>
<dbReference type="InterPro" id="IPR002577">
    <property type="entry name" value="HTH_HxlR"/>
</dbReference>
<evidence type="ECO:0000256" key="1">
    <source>
        <dbReference type="ARBA" id="ARBA00023015"/>
    </source>
</evidence>
<protein>
    <submittedName>
        <fullName evidence="5">Helix-turn-helix domain-containing protein</fullName>
    </submittedName>
</protein>
<keyword evidence="1" id="KW-0805">Transcription regulation</keyword>
<keyword evidence="3" id="KW-0804">Transcription</keyword>
<dbReference type="PANTHER" id="PTHR33204">
    <property type="entry name" value="TRANSCRIPTIONAL REGULATOR, MARR FAMILY"/>
    <property type="match status" value="1"/>
</dbReference>
<dbReference type="PROSITE" id="PS51118">
    <property type="entry name" value="HTH_HXLR"/>
    <property type="match status" value="1"/>
</dbReference>
<dbReference type="Proteomes" id="UP001500689">
    <property type="component" value="Unassembled WGS sequence"/>
</dbReference>
<proteinExistence type="predicted"/>
<dbReference type="InterPro" id="IPR036388">
    <property type="entry name" value="WH-like_DNA-bd_sf"/>
</dbReference>
<dbReference type="SUPFAM" id="SSF46785">
    <property type="entry name" value="Winged helix' DNA-binding domain"/>
    <property type="match status" value="1"/>
</dbReference>
<evidence type="ECO:0000313" key="5">
    <source>
        <dbReference type="EMBL" id="GAA3546925.1"/>
    </source>
</evidence>
<dbReference type="PANTHER" id="PTHR33204:SF18">
    <property type="entry name" value="TRANSCRIPTIONAL REGULATORY PROTEIN"/>
    <property type="match status" value="1"/>
</dbReference>